<dbReference type="Pfam" id="PF03992">
    <property type="entry name" value="ABM"/>
    <property type="match status" value="1"/>
</dbReference>
<dbReference type="InterPro" id="IPR007138">
    <property type="entry name" value="ABM_dom"/>
</dbReference>
<dbReference type="InterPro" id="IPR011008">
    <property type="entry name" value="Dimeric_a/b-barrel"/>
</dbReference>
<evidence type="ECO:0000313" key="3">
    <source>
        <dbReference type="EMBL" id="GMI25240.1"/>
    </source>
</evidence>
<sequence>MLSFLAREQTPGLLLPIPLLSAAASAASLLHVAPAGGFLPSEPVAQATLASLALLHLASAPVAYKLAQLKGLAEPGHYIGVALLQGPLLLPNLSLMPDEEERRVMAVEALPPLSTPLSSLELREDGIAPDCLVLTFSIRAAAGKQYKMRTILEEFSKSAAASPGTLSSVANQDPEDNQNFMLLQRFRSSDAMRKFQNELEFKLFTAQMEPLLEEPMGLYACNERNGVMGMPVHPMGPGGEGGREDAIYSSPTNIQGSGTGM</sequence>
<feature type="region of interest" description="Disordered" evidence="1">
    <location>
        <begin position="237"/>
        <end position="261"/>
    </location>
</feature>
<dbReference type="EMBL" id="BRYB01000209">
    <property type="protein sequence ID" value="GMI25240.1"/>
    <property type="molecule type" value="Genomic_DNA"/>
</dbReference>
<dbReference type="Proteomes" id="UP001165060">
    <property type="component" value="Unassembled WGS sequence"/>
</dbReference>
<evidence type="ECO:0000259" key="2">
    <source>
        <dbReference type="Pfam" id="PF03992"/>
    </source>
</evidence>
<dbReference type="Gene3D" id="3.30.70.100">
    <property type="match status" value="1"/>
</dbReference>
<gene>
    <name evidence="3" type="ORF">TeGR_g7501</name>
</gene>
<reference evidence="3 4" key="1">
    <citation type="journal article" date="2023" name="Commun. Biol.">
        <title>Genome analysis of Parmales, the sister group of diatoms, reveals the evolutionary specialization of diatoms from phago-mixotrophs to photoautotrophs.</title>
        <authorList>
            <person name="Ban H."/>
            <person name="Sato S."/>
            <person name="Yoshikawa S."/>
            <person name="Yamada K."/>
            <person name="Nakamura Y."/>
            <person name="Ichinomiya M."/>
            <person name="Sato N."/>
            <person name="Blanc-Mathieu R."/>
            <person name="Endo H."/>
            <person name="Kuwata A."/>
            <person name="Ogata H."/>
        </authorList>
    </citation>
    <scope>NUCLEOTIDE SEQUENCE [LARGE SCALE GENOMIC DNA]</scope>
</reference>
<protein>
    <recommendedName>
        <fullName evidence="2">ABM domain-containing protein</fullName>
    </recommendedName>
</protein>
<comment type="caution">
    <text evidence="3">The sequence shown here is derived from an EMBL/GenBank/DDBJ whole genome shotgun (WGS) entry which is preliminary data.</text>
</comment>
<accession>A0ABQ6MFD4</accession>
<name>A0ABQ6MFD4_9STRA</name>
<dbReference type="SUPFAM" id="SSF54909">
    <property type="entry name" value="Dimeric alpha+beta barrel"/>
    <property type="match status" value="1"/>
</dbReference>
<keyword evidence="4" id="KW-1185">Reference proteome</keyword>
<evidence type="ECO:0000256" key="1">
    <source>
        <dbReference type="SAM" id="MobiDB-lite"/>
    </source>
</evidence>
<organism evidence="3 4">
    <name type="scientific">Tetraparma gracilis</name>
    <dbReference type="NCBI Taxonomy" id="2962635"/>
    <lineage>
        <taxon>Eukaryota</taxon>
        <taxon>Sar</taxon>
        <taxon>Stramenopiles</taxon>
        <taxon>Ochrophyta</taxon>
        <taxon>Bolidophyceae</taxon>
        <taxon>Parmales</taxon>
        <taxon>Triparmaceae</taxon>
        <taxon>Tetraparma</taxon>
    </lineage>
</organism>
<evidence type="ECO:0000313" key="4">
    <source>
        <dbReference type="Proteomes" id="UP001165060"/>
    </source>
</evidence>
<feature type="compositionally biased region" description="Polar residues" evidence="1">
    <location>
        <begin position="249"/>
        <end position="261"/>
    </location>
</feature>
<feature type="domain" description="ABM" evidence="2">
    <location>
        <begin position="134"/>
        <end position="204"/>
    </location>
</feature>
<proteinExistence type="predicted"/>